<proteinExistence type="predicted"/>
<feature type="non-terminal residue" evidence="2">
    <location>
        <position position="1"/>
    </location>
</feature>
<sequence length="98" mass="11388">RTRSSSNSINRRDSAASRLKETEKRERRRKGLPPLKEDHLVVSSRTLWLGHLPKIISEIDLREQLEPHGEISDINVNLLNRYCKISRTNILLFFTPLG</sequence>
<dbReference type="InterPro" id="IPR012677">
    <property type="entry name" value="Nucleotide-bd_a/b_plait_sf"/>
</dbReference>
<evidence type="ECO:0000313" key="3">
    <source>
        <dbReference type="Proteomes" id="UP000663874"/>
    </source>
</evidence>
<name>A0A820P095_9BILA</name>
<dbReference type="GO" id="GO:0003723">
    <property type="term" value="F:RNA binding"/>
    <property type="evidence" value="ECO:0007669"/>
    <property type="project" value="TreeGrafter"/>
</dbReference>
<evidence type="ECO:0000256" key="1">
    <source>
        <dbReference type="SAM" id="MobiDB-lite"/>
    </source>
</evidence>
<dbReference type="InterPro" id="IPR051485">
    <property type="entry name" value="SR-CTD_assoc_factor"/>
</dbReference>
<dbReference type="Proteomes" id="UP000663874">
    <property type="component" value="Unassembled WGS sequence"/>
</dbReference>
<protein>
    <submittedName>
        <fullName evidence="2">Uncharacterized protein</fullName>
    </submittedName>
</protein>
<dbReference type="PANTHER" id="PTHR23140:SF4">
    <property type="entry name" value="PROTEIN CBR-NRD-1"/>
    <property type="match status" value="1"/>
</dbReference>
<accession>A0A820P095</accession>
<feature type="compositionally biased region" description="Basic and acidic residues" evidence="1">
    <location>
        <begin position="10"/>
        <end position="25"/>
    </location>
</feature>
<reference evidence="2" key="1">
    <citation type="submission" date="2021-02" db="EMBL/GenBank/DDBJ databases">
        <authorList>
            <person name="Nowell W R."/>
        </authorList>
    </citation>
    <scope>NUCLEOTIDE SEQUENCE</scope>
</reference>
<organism evidence="2 3">
    <name type="scientific">Rotaria sordida</name>
    <dbReference type="NCBI Taxonomy" id="392033"/>
    <lineage>
        <taxon>Eukaryota</taxon>
        <taxon>Metazoa</taxon>
        <taxon>Spiralia</taxon>
        <taxon>Gnathifera</taxon>
        <taxon>Rotifera</taxon>
        <taxon>Eurotatoria</taxon>
        <taxon>Bdelloidea</taxon>
        <taxon>Philodinida</taxon>
        <taxon>Philodinidae</taxon>
        <taxon>Rotaria</taxon>
    </lineage>
</organism>
<dbReference type="SUPFAM" id="SSF54928">
    <property type="entry name" value="RNA-binding domain, RBD"/>
    <property type="match status" value="1"/>
</dbReference>
<dbReference type="Gene3D" id="3.30.70.330">
    <property type="match status" value="1"/>
</dbReference>
<dbReference type="AlphaFoldDB" id="A0A820P095"/>
<feature type="region of interest" description="Disordered" evidence="1">
    <location>
        <begin position="1"/>
        <end position="34"/>
    </location>
</feature>
<gene>
    <name evidence="2" type="ORF">FNK824_LOCUS43773</name>
</gene>
<dbReference type="PANTHER" id="PTHR23140">
    <property type="entry name" value="RNA PROCESSING PROTEIN LD23810P"/>
    <property type="match status" value="1"/>
</dbReference>
<dbReference type="InterPro" id="IPR035979">
    <property type="entry name" value="RBD_domain_sf"/>
</dbReference>
<comment type="caution">
    <text evidence="2">The sequence shown here is derived from an EMBL/GenBank/DDBJ whole genome shotgun (WGS) entry which is preliminary data.</text>
</comment>
<dbReference type="EMBL" id="CAJOBE010064068">
    <property type="protein sequence ID" value="CAF4395534.1"/>
    <property type="molecule type" value="Genomic_DNA"/>
</dbReference>
<evidence type="ECO:0000313" key="2">
    <source>
        <dbReference type="EMBL" id="CAF4395534.1"/>
    </source>
</evidence>
<dbReference type="GO" id="GO:0005634">
    <property type="term" value="C:nucleus"/>
    <property type="evidence" value="ECO:0007669"/>
    <property type="project" value="TreeGrafter"/>
</dbReference>